<dbReference type="InterPro" id="IPR025345">
    <property type="entry name" value="DUF4249"/>
</dbReference>
<name>A0A512B4T0_9BACT</name>
<dbReference type="RefSeq" id="WP_146904185.1">
    <property type="nucleotide sequence ID" value="NZ_BJYS01000047.1"/>
</dbReference>
<dbReference type="OrthoDB" id="1115009at2"/>
<evidence type="ECO:0000256" key="1">
    <source>
        <dbReference type="SAM" id="MobiDB-lite"/>
    </source>
</evidence>
<dbReference type="AlphaFoldDB" id="A0A512B4T0"/>
<comment type="caution">
    <text evidence="2">The sequence shown here is derived from an EMBL/GenBank/DDBJ whole genome shotgun (WGS) entry which is preliminary data.</text>
</comment>
<protein>
    <recommendedName>
        <fullName evidence="4">DUF4249 domain-containing protein</fullName>
    </recommendedName>
</protein>
<sequence>MKIQNIYKLFYLGLILGLGSCETDVTKDVNIDTTPKLAVVSFISPQDTVLLVNLQKTQPAVGKGMSREEARVPNATVQLSDGTKTVSLRYEPTPDVYRVSASKLPVLAGKTYSLTVSAPGGYAVSGSCTVPRTEGVQITDMAVSPKALDNPGGPASVEVFTFKWQDAAGQPNYYRTLAGTRESRDPMNPNGPPRIEPFAFNSWNDKNKNLYSDEKTDGGLFSSGEGSSQLHTPQPPPKPYWLYATLAVTDQHYYRYHRSVYQQADTDGNPFAEPTLIYTNLQGGLGVFAAYNEVKGSKRVE</sequence>
<proteinExistence type="predicted"/>
<accession>A0A512B4T0</accession>
<feature type="region of interest" description="Disordered" evidence="1">
    <location>
        <begin position="211"/>
        <end position="235"/>
    </location>
</feature>
<dbReference type="EMBL" id="BJYS01000047">
    <property type="protein sequence ID" value="GEO06978.1"/>
    <property type="molecule type" value="Genomic_DNA"/>
</dbReference>
<evidence type="ECO:0008006" key="4">
    <source>
        <dbReference type="Google" id="ProtNLM"/>
    </source>
</evidence>
<dbReference type="PROSITE" id="PS51257">
    <property type="entry name" value="PROKAR_LIPOPROTEIN"/>
    <property type="match status" value="1"/>
</dbReference>
<dbReference type="Proteomes" id="UP000321532">
    <property type="component" value="Unassembled WGS sequence"/>
</dbReference>
<evidence type="ECO:0000313" key="2">
    <source>
        <dbReference type="EMBL" id="GEO06978.1"/>
    </source>
</evidence>
<evidence type="ECO:0000313" key="3">
    <source>
        <dbReference type="Proteomes" id="UP000321532"/>
    </source>
</evidence>
<organism evidence="2 3">
    <name type="scientific">Adhaeribacter aerolatus</name>
    <dbReference type="NCBI Taxonomy" id="670289"/>
    <lineage>
        <taxon>Bacteria</taxon>
        <taxon>Pseudomonadati</taxon>
        <taxon>Bacteroidota</taxon>
        <taxon>Cytophagia</taxon>
        <taxon>Cytophagales</taxon>
        <taxon>Hymenobacteraceae</taxon>
        <taxon>Adhaeribacter</taxon>
    </lineage>
</organism>
<reference evidence="2 3" key="1">
    <citation type="submission" date="2019-07" db="EMBL/GenBank/DDBJ databases">
        <title>Whole genome shotgun sequence of Adhaeribacter aerolatus NBRC 106133.</title>
        <authorList>
            <person name="Hosoyama A."/>
            <person name="Uohara A."/>
            <person name="Ohji S."/>
            <person name="Ichikawa N."/>
        </authorList>
    </citation>
    <scope>NUCLEOTIDE SEQUENCE [LARGE SCALE GENOMIC DNA]</scope>
    <source>
        <strain evidence="2 3">NBRC 106133</strain>
    </source>
</reference>
<gene>
    <name evidence="2" type="ORF">AAE02nite_46420</name>
</gene>
<keyword evidence="3" id="KW-1185">Reference proteome</keyword>
<dbReference type="Pfam" id="PF14054">
    <property type="entry name" value="DUF4249"/>
    <property type="match status" value="1"/>
</dbReference>